<proteinExistence type="predicted"/>
<evidence type="ECO:0000313" key="1">
    <source>
        <dbReference type="EMBL" id="CAK5082194.1"/>
    </source>
</evidence>
<protein>
    <submittedName>
        <fullName evidence="1">Uncharacterized protein</fullName>
    </submittedName>
</protein>
<evidence type="ECO:0000313" key="2">
    <source>
        <dbReference type="Proteomes" id="UP001497535"/>
    </source>
</evidence>
<comment type="caution">
    <text evidence="1">The sequence shown here is derived from an EMBL/GenBank/DDBJ whole genome shotgun (WGS) entry which is preliminary data.</text>
</comment>
<sequence>MEKIKQDASVEGGEPKGIPWFWYTILKNVTHTADMIKILDVF</sequence>
<dbReference type="EMBL" id="CAVMJV010000046">
    <property type="protein sequence ID" value="CAK5082194.1"/>
    <property type="molecule type" value="Genomic_DNA"/>
</dbReference>
<reference evidence="1" key="1">
    <citation type="submission" date="2023-11" db="EMBL/GenBank/DDBJ databases">
        <authorList>
            <person name="Poullet M."/>
        </authorList>
    </citation>
    <scope>NUCLEOTIDE SEQUENCE</scope>
    <source>
        <strain evidence="1">E1834</strain>
    </source>
</reference>
<keyword evidence="2" id="KW-1185">Reference proteome</keyword>
<accession>A0ACB0ZTB8</accession>
<name>A0ACB0ZTB8_MELEN</name>
<dbReference type="Proteomes" id="UP001497535">
    <property type="component" value="Unassembled WGS sequence"/>
</dbReference>
<organism evidence="1 2">
    <name type="scientific">Meloidogyne enterolobii</name>
    <name type="common">Root-knot nematode worm</name>
    <name type="synonym">Meloidogyne mayaguensis</name>
    <dbReference type="NCBI Taxonomy" id="390850"/>
    <lineage>
        <taxon>Eukaryota</taxon>
        <taxon>Metazoa</taxon>
        <taxon>Ecdysozoa</taxon>
        <taxon>Nematoda</taxon>
        <taxon>Chromadorea</taxon>
        <taxon>Rhabditida</taxon>
        <taxon>Tylenchina</taxon>
        <taxon>Tylenchomorpha</taxon>
        <taxon>Tylenchoidea</taxon>
        <taxon>Meloidogynidae</taxon>
        <taxon>Meloidogyninae</taxon>
        <taxon>Meloidogyne</taxon>
    </lineage>
</organism>
<gene>
    <name evidence="1" type="ORF">MENTE1834_LOCUS29452</name>
</gene>